<accession>F9EQQ3</accession>
<sequence>MEGKYEKIFKLLTIMMISLFVVACGEKKEETKTSNEIQKIKVTTTLNYYQNLIEEIGGDKVEVTGLMKEGEDPHLYVATAGDVEKLQNADLVVYGGLHLEGKMTDIFANLSNKYILNLGDQLDKSLLHKEDENTYDPHVWFNTKFWAIQAKSVADKLSEILPENKEYFENNLQTYLKSLDEATEYIQAKINEIPKESRYLITAHDAFAYFAEQFGLQVKAIQGVSTDSEIGTKQIEDLANFIVEHNIKAIFVESSVNHKSIEALQEAVKAKGGNVEIGGELYSDSMGDKENNTETYIKTIKANADTISNALK</sequence>
<dbReference type="InterPro" id="IPR006128">
    <property type="entry name" value="Lipoprotein_PsaA-like"/>
</dbReference>
<keyword evidence="3" id="KW-0479">Metal-binding</keyword>
<dbReference type="PROSITE" id="PS51257">
    <property type="entry name" value="PROKAR_LIPOPROTEIN"/>
    <property type="match status" value="1"/>
</dbReference>
<name>F9EQQ3_9FUSO</name>
<dbReference type="GO" id="GO:0030001">
    <property type="term" value="P:metal ion transport"/>
    <property type="evidence" value="ECO:0007669"/>
    <property type="project" value="InterPro"/>
</dbReference>
<dbReference type="STRING" id="76859.RN98_08120"/>
<evidence type="ECO:0000256" key="3">
    <source>
        <dbReference type="ARBA" id="ARBA00022723"/>
    </source>
</evidence>
<evidence type="ECO:0000256" key="5">
    <source>
        <dbReference type="RuleBase" id="RU003512"/>
    </source>
</evidence>
<keyword evidence="2 5" id="KW-0813">Transport</keyword>
<dbReference type="Gene3D" id="3.40.50.1980">
    <property type="entry name" value="Nitrogenase molybdenum iron protein domain"/>
    <property type="match status" value="2"/>
</dbReference>
<comment type="caution">
    <text evidence="6">The sequence shown here is derived from an EMBL/GenBank/DDBJ whole genome shotgun (WGS) entry which is preliminary data.</text>
</comment>
<dbReference type="PATRIC" id="fig|997347.4.peg.2061"/>
<dbReference type="CDD" id="cd01016">
    <property type="entry name" value="TroA"/>
    <property type="match status" value="1"/>
</dbReference>
<dbReference type="SUPFAM" id="SSF53807">
    <property type="entry name" value="Helical backbone' metal receptor"/>
    <property type="match status" value="1"/>
</dbReference>
<evidence type="ECO:0000256" key="4">
    <source>
        <dbReference type="ARBA" id="ARBA00022729"/>
    </source>
</evidence>
<dbReference type="Proteomes" id="UP000005392">
    <property type="component" value="Unassembled WGS sequence"/>
</dbReference>
<dbReference type="GO" id="GO:0007155">
    <property type="term" value="P:cell adhesion"/>
    <property type="evidence" value="ECO:0007669"/>
    <property type="project" value="InterPro"/>
</dbReference>
<dbReference type="InterPro" id="IPR006129">
    <property type="entry name" value="AdhesinB"/>
</dbReference>
<proteinExistence type="inferred from homology"/>
<dbReference type="GO" id="GO:0046872">
    <property type="term" value="F:metal ion binding"/>
    <property type="evidence" value="ECO:0007669"/>
    <property type="project" value="UniProtKB-KW"/>
</dbReference>
<evidence type="ECO:0000313" key="7">
    <source>
        <dbReference type="Proteomes" id="UP000005392"/>
    </source>
</evidence>
<reference evidence="6 7" key="1">
    <citation type="submission" date="2011-05" db="EMBL/GenBank/DDBJ databases">
        <authorList>
            <person name="Muzny D."/>
            <person name="Qin X."/>
            <person name="Deng J."/>
            <person name="Jiang H."/>
            <person name="Liu Y."/>
            <person name="Qu J."/>
            <person name="Song X.-Z."/>
            <person name="Zhang L."/>
            <person name="Thornton R."/>
            <person name="Coyle M."/>
            <person name="Francisco L."/>
            <person name="Jackson L."/>
            <person name="Javaid M."/>
            <person name="Korchina V."/>
            <person name="Kovar C."/>
            <person name="Mata R."/>
            <person name="Mathew T."/>
            <person name="Ngo R."/>
            <person name="Nguyen L."/>
            <person name="Nguyen N."/>
            <person name="Okwuonu G."/>
            <person name="Ongeri F."/>
            <person name="Pham C."/>
            <person name="Simmons D."/>
            <person name="Wilczek-Boney K."/>
            <person name="Hale W."/>
            <person name="Jakkamsetti A."/>
            <person name="Pham P."/>
            <person name="Ruth R."/>
            <person name="San Lucas F."/>
            <person name="Warren J."/>
            <person name="Zhang J."/>
            <person name="Zhao Z."/>
            <person name="Zhou C."/>
            <person name="Zhu D."/>
            <person name="Lee S."/>
            <person name="Bess C."/>
            <person name="Blankenburg K."/>
            <person name="Forbes L."/>
            <person name="Fu Q."/>
            <person name="Gubbala S."/>
            <person name="Hirani K."/>
            <person name="Jayaseelan J.C."/>
            <person name="Lara F."/>
            <person name="Munidasa M."/>
            <person name="Palculict T."/>
            <person name="Patil S."/>
            <person name="Pu L.-L."/>
            <person name="Saada N."/>
            <person name="Tang L."/>
            <person name="Weissenberger G."/>
            <person name="Zhu Y."/>
            <person name="Hemphill L."/>
            <person name="Shang Y."/>
            <person name="Youmans B."/>
            <person name="Ayvaz T."/>
            <person name="Ross M."/>
            <person name="Santibanez J."/>
            <person name="Aqrawi P."/>
            <person name="Gross S."/>
            <person name="Joshi V."/>
            <person name="Fowler G."/>
            <person name="Nazareth L."/>
            <person name="Reid J."/>
            <person name="Worley K."/>
            <person name="Petrosino J."/>
            <person name="Highlander S."/>
            <person name="Gibbs R."/>
        </authorList>
    </citation>
    <scope>NUCLEOTIDE SEQUENCE [LARGE SCALE GENOMIC DNA]</scope>
    <source>
        <strain evidence="6 7">ATCC 51191</strain>
    </source>
</reference>
<dbReference type="InterPro" id="IPR050492">
    <property type="entry name" value="Bact_metal-bind_prot9"/>
</dbReference>
<keyword evidence="4" id="KW-0732">Signal</keyword>
<dbReference type="GO" id="GO:0030313">
    <property type="term" value="C:cell envelope"/>
    <property type="evidence" value="ECO:0007669"/>
    <property type="project" value="UniProtKB-SubCell"/>
</dbReference>
<dbReference type="PANTHER" id="PTHR42953:SF1">
    <property type="entry name" value="METAL-BINDING PROTEIN HI_0362-RELATED"/>
    <property type="match status" value="1"/>
</dbReference>
<dbReference type="PRINTS" id="PR00690">
    <property type="entry name" value="ADHESNFAMILY"/>
</dbReference>
<gene>
    <name evidence="6" type="primary">troA</name>
    <name evidence="6" type="ORF">HMPREF9094_2258</name>
</gene>
<dbReference type="PANTHER" id="PTHR42953">
    <property type="entry name" value="HIGH-AFFINITY ZINC UPTAKE SYSTEM PROTEIN ZNUA-RELATED"/>
    <property type="match status" value="1"/>
</dbReference>
<protein>
    <submittedName>
        <fullName evidence="6">Manganese/zinc/iron ABC superfamily ATP binding cassette transporter, binding protein</fullName>
    </submittedName>
</protein>
<dbReference type="PRINTS" id="PR00691">
    <property type="entry name" value="ADHESINB"/>
</dbReference>
<evidence type="ECO:0000256" key="1">
    <source>
        <dbReference type="ARBA" id="ARBA00004196"/>
    </source>
</evidence>
<organism evidence="6 7">
    <name type="scientific">Fusobacterium animalis ATCC 51191</name>
    <dbReference type="NCBI Taxonomy" id="997347"/>
    <lineage>
        <taxon>Bacteria</taxon>
        <taxon>Fusobacteriati</taxon>
        <taxon>Fusobacteriota</taxon>
        <taxon>Fusobacteriia</taxon>
        <taxon>Fusobacteriales</taxon>
        <taxon>Fusobacteriaceae</taxon>
        <taxon>Fusobacterium</taxon>
    </lineage>
</organism>
<dbReference type="InterPro" id="IPR006127">
    <property type="entry name" value="ZnuA-like"/>
</dbReference>
<evidence type="ECO:0000256" key="2">
    <source>
        <dbReference type="ARBA" id="ARBA00022448"/>
    </source>
</evidence>
<comment type="similarity">
    <text evidence="5">Belongs to the bacterial solute-binding protein 9 family.</text>
</comment>
<dbReference type="AlphaFoldDB" id="F9EQQ3"/>
<evidence type="ECO:0000313" key="6">
    <source>
        <dbReference type="EMBL" id="EGQ78715.1"/>
    </source>
</evidence>
<dbReference type="Pfam" id="PF01297">
    <property type="entry name" value="ZnuA"/>
    <property type="match status" value="1"/>
</dbReference>
<dbReference type="EMBL" id="AFQD01000435">
    <property type="protein sequence ID" value="EGQ78715.1"/>
    <property type="molecule type" value="Genomic_DNA"/>
</dbReference>
<dbReference type="HOGENOM" id="CLU_016838_1_1_0"/>
<comment type="subcellular location">
    <subcellularLocation>
        <location evidence="1">Cell envelope</location>
    </subcellularLocation>
</comment>
<keyword evidence="7" id="KW-1185">Reference proteome</keyword>